<evidence type="ECO:0000313" key="3">
    <source>
        <dbReference type="Proteomes" id="UP001524569"/>
    </source>
</evidence>
<evidence type="ECO:0000313" key="2">
    <source>
        <dbReference type="EMBL" id="MCQ8183438.1"/>
    </source>
</evidence>
<keyword evidence="1" id="KW-1133">Transmembrane helix</keyword>
<accession>A0ABT1UNM9</accession>
<dbReference type="Proteomes" id="UP001524569">
    <property type="component" value="Unassembled WGS sequence"/>
</dbReference>
<organism evidence="2 3">
    <name type="scientific">Methylomonas aurea</name>
    <dbReference type="NCBI Taxonomy" id="2952224"/>
    <lineage>
        <taxon>Bacteria</taxon>
        <taxon>Pseudomonadati</taxon>
        <taxon>Pseudomonadota</taxon>
        <taxon>Gammaproteobacteria</taxon>
        <taxon>Methylococcales</taxon>
        <taxon>Methylococcaceae</taxon>
        <taxon>Methylomonas</taxon>
    </lineage>
</organism>
<dbReference type="EMBL" id="JANIBM010000048">
    <property type="protein sequence ID" value="MCQ8183438.1"/>
    <property type="molecule type" value="Genomic_DNA"/>
</dbReference>
<proteinExistence type="predicted"/>
<evidence type="ECO:0000256" key="1">
    <source>
        <dbReference type="SAM" id="Phobius"/>
    </source>
</evidence>
<name>A0ABT1UNM9_9GAMM</name>
<reference evidence="2 3" key="1">
    <citation type="submission" date="2022-07" db="EMBL/GenBank/DDBJ databases">
        <title>Methylomonas rivi sp. nov., Methylomonas rosea sp. nov., Methylomonas aureus sp. nov. and Methylomonas subterranea sp. nov., four novel methanotrophs isolated from a freshwater creek and the deep terrestrial subsurface.</title>
        <authorList>
            <person name="Abin C."/>
            <person name="Sankaranarayanan K."/>
            <person name="Garner C."/>
            <person name="Sindelar R."/>
            <person name="Kotary K."/>
            <person name="Garner R."/>
            <person name="Barclay S."/>
            <person name="Lawson P."/>
            <person name="Krumholz L."/>
        </authorList>
    </citation>
    <scope>NUCLEOTIDE SEQUENCE [LARGE SCALE GENOMIC DNA]</scope>
    <source>
        <strain evidence="2 3">SURF-1</strain>
    </source>
</reference>
<feature type="transmembrane region" description="Helical" evidence="1">
    <location>
        <begin position="273"/>
        <end position="293"/>
    </location>
</feature>
<dbReference type="RefSeq" id="WP_256612655.1">
    <property type="nucleotide sequence ID" value="NZ_JANIBM010000048.1"/>
</dbReference>
<keyword evidence="3" id="KW-1185">Reference proteome</keyword>
<keyword evidence="1" id="KW-0812">Transmembrane</keyword>
<keyword evidence="1" id="KW-0472">Membrane</keyword>
<comment type="caution">
    <text evidence="2">The sequence shown here is derived from an EMBL/GenBank/DDBJ whole genome shotgun (WGS) entry which is preliminary data.</text>
</comment>
<protein>
    <submittedName>
        <fullName evidence="2">VPLPA-CTERM sorting domain-containing protein</fullName>
    </submittedName>
</protein>
<gene>
    <name evidence="2" type="ORF">NP603_20165</name>
</gene>
<sequence>MWRKFCCTSGVSAGTPSEPAINQINHPFRGPLMKHRFFKVLPAITIGMLPYQSASAHVNYYDLFNNAATQVISTATSTTYSGGDIVKSSFGWADATDADWGDSHMGSWVNFNISQAAGAWVSINVAADGINQYINGDPNNPSRLGNLNPGFSLYRGLVPHDAHDGATAGLQPSDPQYGKEGAWQALANTTMGNDDGDINTLEYLTHVGTVNGSASSVQLDGFFLTPGNYSLAIGGTCYDQNQCVGAFNIFHPDAEEIARGYNISVTVSSVAPVPLPAAAWLMMSGVIGILGFGKRRTVF</sequence>